<feature type="compositionally biased region" description="Low complexity" evidence="1">
    <location>
        <begin position="38"/>
        <end position="49"/>
    </location>
</feature>
<evidence type="ECO:0000313" key="4">
    <source>
        <dbReference type="Proteomes" id="UP000315003"/>
    </source>
</evidence>
<name>A0A517SQX4_9BACT</name>
<feature type="region of interest" description="Disordered" evidence="1">
    <location>
        <begin position="1"/>
        <end position="49"/>
    </location>
</feature>
<accession>A0A517SQX4</accession>
<dbReference type="Proteomes" id="UP000315003">
    <property type="component" value="Chromosome"/>
</dbReference>
<proteinExistence type="predicted"/>
<sequence>MTGSEPIPDPIDAGPIDADPVQAGSQAEFNPQRPAEDSGSTQQQLGSAGSSGAVAGRVMVMSGAGLELAATVLVFGAIGAGLDRWLQSTQSLGLVFVGLAGFALAMYRFIKQAIEATRRASDEARLRKTTLDPGQQVKEIGEDRP</sequence>
<feature type="transmembrane region" description="Helical" evidence="2">
    <location>
        <begin position="92"/>
        <end position="110"/>
    </location>
</feature>
<organism evidence="3 4">
    <name type="scientific">Stieleria bergensis</name>
    <dbReference type="NCBI Taxonomy" id="2528025"/>
    <lineage>
        <taxon>Bacteria</taxon>
        <taxon>Pseudomonadati</taxon>
        <taxon>Planctomycetota</taxon>
        <taxon>Planctomycetia</taxon>
        <taxon>Pirellulales</taxon>
        <taxon>Pirellulaceae</taxon>
        <taxon>Stieleria</taxon>
    </lineage>
</organism>
<protein>
    <submittedName>
        <fullName evidence="3">F0F1-ATPase subunit (ATPase_gene1)</fullName>
    </submittedName>
</protein>
<keyword evidence="2" id="KW-1133">Transmembrane helix</keyword>
<dbReference type="AlphaFoldDB" id="A0A517SQX4"/>
<dbReference type="RefSeq" id="WP_145269750.1">
    <property type="nucleotide sequence ID" value="NZ_CP036272.1"/>
</dbReference>
<evidence type="ECO:0000313" key="3">
    <source>
        <dbReference type="EMBL" id="QDT58530.1"/>
    </source>
</evidence>
<dbReference type="InterPro" id="IPR032820">
    <property type="entry name" value="ATPase_put"/>
</dbReference>
<feature type="transmembrane region" description="Helical" evidence="2">
    <location>
        <begin position="58"/>
        <end position="80"/>
    </location>
</feature>
<dbReference type="OrthoDB" id="290049at2"/>
<evidence type="ECO:0000256" key="1">
    <source>
        <dbReference type="SAM" id="MobiDB-lite"/>
    </source>
</evidence>
<evidence type="ECO:0000256" key="2">
    <source>
        <dbReference type="SAM" id="Phobius"/>
    </source>
</evidence>
<feature type="compositionally biased region" description="Low complexity" evidence="1">
    <location>
        <begin position="10"/>
        <end position="20"/>
    </location>
</feature>
<keyword evidence="2" id="KW-0472">Membrane</keyword>
<keyword evidence="2" id="KW-0812">Transmembrane</keyword>
<gene>
    <name evidence="3" type="ORF">SV7mr_10230</name>
</gene>
<reference evidence="3 4" key="1">
    <citation type="submission" date="2019-02" db="EMBL/GenBank/DDBJ databases">
        <title>Deep-cultivation of Planctomycetes and their phenomic and genomic characterization uncovers novel biology.</title>
        <authorList>
            <person name="Wiegand S."/>
            <person name="Jogler M."/>
            <person name="Boedeker C."/>
            <person name="Pinto D."/>
            <person name="Vollmers J."/>
            <person name="Rivas-Marin E."/>
            <person name="Kohn T."/>
            <person name="Peeters S.H."/>
            <person name="Heuer A."/>
            <person name="Rast P."/>
            <person name="Oberbeckmann S."/>
            <person name="Bunk B."/>
            <person name="Jeske O."/>
            <person name="Meyerdierks A."/>
            <person name="Storesund J.E."/>
            <person name="Kallscheuer N."/>
            <person name="Luecker S."/>
            <person name="Lage O.M."/>
            <person name="Pohl T."/>
            <person name="Merkel B.J."/>
            <person name="Hornburger P."/>
            <person name="Mueller R.-W."/>
            <person name="Bruemmer F."/>
            <person name="Labrenz M."/>
            <person name="Spormann A.M."/>
            <person name="Op den Camp H."/>
            <person name="Overmann J."/>
            <person name="Amann R."/>
            <person name="Jetten M.S.M."/>
            <person name="Mascher T."/>
            <person name="Medema M.H."/>
            <person name="Devos D.P."/>
            <person name="Kaster A.-K."/>
            <person name="Ovreas L."/>
            <person name="Rohde M."/>
            <person name="Galperin M.Y."/>
            <person name="Jogler C."/>
        </authorList>
    </citation>
    <scope>NUCLEOTIDE SEQUENCE [LARGE SCALE GENOMIC DNA]</scope>
    <source>
        <strain evidence="3 4">SV_7m_r</strain>
    </source>
</reference>
<keyword evidence="4" id="KW-1185">Reference proteome</keyword>
<feature type="compositionally biased region" description="Basic and acidic residues" evidence="1">
    <location>
        <begin position="121"/>
        <end position="130"/>
    </location>
</feature>
<dbReference type="EMBL" id="CP036272">
    <property type="protein sequence ID" value="QDT58530.1"/>
    <property type="molecule type" value="Genomic_DNA"/>
</dbReference>
<feature type="region of interest" description="Disordered" evidence="1">
    <location>
        <begin position="121"/>
        <end position="145"/>
    </location>
</feature>
<dbReference type="Pfam" id="PF09527">
    <property type="entry name" value="ATPase_gene1"/>
    <property type="match status" value="1"/>
</dbReference>